<dbReference type="Gene3D" id="3.40.50.1460">
    <property type="match status" value="1"/>
</dbReference>
<dbReference type="InterPro" id="IPR050452">
    <property type="entry name" value="Metacaspase"/>
</dbReference>
<feature type="chain" id="PRO_5046434834" evidence="1">
    <location>
        <begin position="32"/>
        <end position="524"/>
    </location>
</feature>
<name>A0ABU9CF70_9BURK</name>
<feature type="domain" description="DUF4384" evidence="3">
    <location>
        <begin position="389"/>
        <end position="466"/>
    </location>
</feature>
<comment type="caution">
    <text evidence="4">The sequence shown here is derived from an EMBL/GenBank/DDBJ whole genome shotgun (WGS) entry which is preliminary data.</text>
</comment>
<protein>
    <submittedName>
        <fullName evidence="4">Caspase family protein</fullName>
    </submittedName>
</protein>
<dbReference type="SUPFAM" id="SSF52129">
    <property type="entry name" value="Caspase-like"/>
    <property type="match status" value="1"/>
</dbReference>
<proteinExistence type="predicted"/>
<dbReference type="PANTHER" id="PTHR48104">
    <property type="entry name" value="METACASPASE-4"/>
    <property type="match status" value="1"/>
</dbReference>
<evidence type="ECO:0000313" key="5">
    <source>
        <dbReference type="Proteomes" id="UP001365405"/>
    </source>
</evidence>
<feature type="domain" description="Peptidase C14 caspase" evidence="2">
    <location>
        <begin position="55"/>
        <end position="313"/>
    </location>
</feature>
<dbReference type="PANTHER" id="PTHR48104:SF30">
    <property type="entry name" value="METACASPASE-1"/>
    <property type="match status" value="1"/>
</dbReference>
<dbReference type="InterPro" id="IPR029030">
    <property type="entry name" value="Caspase-like_dom_sf"/>
</dbReference>
<keyword evidence="5" id="KW-1185">Reference proteome</keyword>
<evidence type="ECO:0000256" key="1">
    <source>
        <dbReference type="SAM" id="SignalP"/>
    </source>
</evidence>
<dbReference type="Proteomes" id="UP001365405">
    <property type="component" value="Unassembled WGS sequence"/>
</dbReference>
<evidence type="ECO:0000259" key="3">
    <source>
        <dbReference type="Pfam" id="PF14326"/>
    </source>
</evidence>
<sequence>MSGRRLARGARILAAGLAMLTVGALAPVAVAGPASGGAEDAGPAVAATPSPRAGRHALIIGVGRYQADPARPVTPLAGVAHDMHSARSIAAMLQVPAANTVVLQDAQATRAGIEQALAALRARVQPGDRVFIYWSGHGSRYYDEHAQACVETLIPHDLKDFSHREFAQRVRPIGEVADKLFVVYDACHSGGATTPGTAPARSWGGFQPKTSGVSAQCSVASNVRHRGFEAAAGAAGMGLGDVVHIASSRPDEVSFDNPAAGGLATVALRRCLQGEARDLDGSGAVSAGEVVACAQALVERTLADQPQLLPHHLTLAGNREFVPAWFSRPASVAPAVAAPAAPVVPAAPAAAANRPPLRDPTPAELLLQLHAQRDTKRRVDLTLDAPRLRIGSDALGLAVRSSHAGHVHVLMAGTDGRSLTLLFPNALDRDNRIAAGQTLMLPRPAWRLVAGGPAGRDRLLVLVTDAPPDLSALPASAAGPFVQPVLDLSGRGALQRLFALAGAGGSGAGRSDAFGAAWLDVDEF</sequence>
<dbReference type="Pfam" id="PF00656">
    <property type="entry name" value="Peptidase_C14"/>
    <property type="match status" value="1"/>
</dbReference>
<evidence type="ECO:0000313" key="4">
    <source>
        <dbReference type="EMBL" id="MEK8050515.1"/>
    </source>
</evidence>
<dbReference type="RefSeq" id="WP_341410189.1">
    <property type="nucleotide sequence ID" value="NZ_JBBUTH010000004.1"/>
</dbReference>
<accession>A0ABU9CF70</accession>
<dbReference type="InterPro" id="IPR011600">
    <property type="entry name" value="Pept_C14_caspase"/>
</dbReference>
<dbReference type="PROSITE" id="PS00018">
    <property type="entry name" value="EF_HAND_1"/>
    <property type="match status" value="1"/>
</dbReference>
<dbReference type="InterPro" id="IPR025493">
    <property type="entry name" value="DUF4384"/>
</dbReference>
<dbReference type="Pfam" id="PF14326">
    <property type="entry name" value="DUF4384"/>
    <property type="match status" value="1"/>
</dbReference>
<keyword evidence="1" id="KW-0732">Signal</keyword>
<reference evidence="4 5" key="1">
    <citation type="submission" date="2024-04" db="EMBL/GenBank/DDBJ databases">
        <title>Novel species of the genus Ideonella isolated from streams.</title>
        <authorList>
            <person name="Lu H."/>
        </authorList>
    </citation>
    <scope>NUCLEOTIDE SEQUENCE [LARGE SCALE GENOMIC DNA]</scope>
    <source>
        <strain evidence="4 5">DXS22W</strain>
    </source>
</reference>
<gene>
    <name evidence="4" type="ORF">AACH10_09715</name>
</gene>
<dbReference type="EMBL" id="JBBUTH010000004">
    <property type="protein sequence ID" value="MEK8050515.1"/>
    <property type="molecule type" value="Genomic_DNA"/>
</dbReference>
<feature type="signal peptide" evidence="1">
    <location>
        <begin position="1"/>
        <end position="31"/>
    </location>
</feature>
<organism evidence="4 5">
    <name type="scientific">Pseudaquabacterium inlustre</name>
    <dbReference type="NCBI Taxonomy" id="2984192"/>
    <lineage>
        <taxon>Bacteria</taxon>
        <taxon>Pseudomonadati</taxon>
        <taxon>Pseudomonadota</taxon>
        <taxon>Betaproteobacteria</taxon>
        <taxon>Burkholderiales</taxon>
        <taxon>Sphaerotilaceae</taxon>
        <taxon>Pseudaquabacterium</taxon>
    </lineage>
</organism>
<dbReference type="InterPro" id="IPR018247">
    <property type="entry name" value="EF_Hand_1_Ca_BS"/>
</dbReference>
<evidence type="ECO:0000259" key="2">
    <source>
        <dbReference type="Pfam" id="PF00656"/>
    </source>
</evidence>